<dbReference type="GO" id="GO:0005536">
    <property type="term" value="F:D-glucose binding"/>
    <property type="evidence" value="ECO:0007669"/>
    <property type="project" value="InterPro"/>
</dbReference>
<evidence type="ECO:0000256" key="1">
    <source>
        <dbReference type="ARBA" id="ARBA00004888"/>
    </source>
</evidence>
<evidence type="ECO:0000256" key="3">
    <source>
        <dbReference type="ARBA" id="ARBA00009225"/>
    </source>
</evidence>
<evidence type="ECO:0000256" key="4">
    <source>
        <dbReference type="ARBA" id="ARBA00022679"/>
    </source>
</evidence>
<name>A0A232LXL0_9EURO</name>
<dbReference type="Gene3D" id="3.40.367.20">
    <property type="match status" value="1"/>
</dbReference>
<dbReference type="OrthoDB" id="419537at2759"/>
<evidence type="ECO:0000259" key="13">
    <source>
        <dbReference type="Pfam" id="PF00349"/>
    </source>
</evidence>
<dbReference type="SUPFAM" id="SSF53067">
    <property type="entry name" value="Actin-like ATPase domain"/>
    <property type="match status" value="2"/>
</dbReference>
<protein>
    <recommendedName>
        <fullName evidence="11">Phosphotransferase</fullName>
        <ecNumber evidence="11">2.7.1.-</ecNumber>
    </recommendedName>
</protein>
<dbReference type="PROSITE" id="PS00378">
    <property type="entry name" value="HEXOKINASE_1"/>
    <property type="match status" value="1"/>
</dbReference>
<dbReference type="GO" id="GO:0004340">
    <property type="term" value="F:glucokinase activity"/>
    <property type="evidence" value="ECO:0007669"/>
    <property type="project" value="TreeGrafter"/>
</dbReference>
<gene>
    <name evidence="15" type="ORF">Egran_03336</name>
</gene>
<reference evidence="15 16" key="1">
    <citation type="journal article" date="2015" name="Environ. Microbiol.">
        <title>Metagenome sequence of Elaphomyces granulatus from sporocarp tissue reveals Ascomycota ectomycorrhizal fingerprints of genome expansion and a Proteobacteria-rich microbiome.</title>
        <authorList>
            <person name="Quandt C.A."/>
            <person name="Kohler A."/>
            <person name="Hesse C.N."/>
            <person name="Sharpton T.J."/>
            <person name="Martin F."/>
            <person name="Spatafora J.W."/>
        </authorList>
    </citation>
    <scope>NUCLEOTIDE SEQUENCE [LARGE SCALE GENOMIC DNA]</scope>
    <source>
        <strain evidence="15 16">OSC145934</strain>
    </source>
</reference>
<dbReference type="GO" id="GO:0008865">
    <property type="term" value="F:fructokinase activity"/>
    <property type="evidence" value="ECO:0007669"/>
    <property type="project" value="TreeGrafter"/>
</dbReference>
<dbReference type="PANTHER" id="PTHR19443">
    <property type="entry name" value="HEXOKINASE"/>
    <property type="match status" value="1"/>
</dbReference>
<evidence type="ECO:0000256" key="7">
    <source>
        <dbReference type="ARBA" id="ARBA00022840"/>
    </source>
</evidence>
<comment type="pathway">
    <text evidence="2">Carbohydrate metabolism; hexose metabolism.</text>
</comment>
<comment type="similarity">
    <text evidence="3 11">Belongs to the hexokinase family.</text>
</comment>
<comment type="pathway">
    <text evidence="1">Carbohydrate degradation; glycolysis; D-glyceraldehyde 3-phosphate and glycerone phosphate from D-glucose: step 1/4.</text>
</comment>
<evidence type="ECO:0000256" key="6">
    <source>
        <dbReference type="ARBA" id="ARBA00022777"/>
    </source>
</evidence>
<keyword evidence="5 11" id="KW-0547">Nucleotide-binding</keyword>
<dbReference type="AlphaFoldDB" id="A0A232LXL0"/>
<feature type="domain" description="Hexokinase N-terminal" evidence="13">
    <location>
        <begin position="26"/>
        <end position="227"/>
    </location>
</feature>
<dbReference type="GO" id="GO:0005524">
    <property type="term" value="F:ATP binding"/>
    <property type="evidence" value="ECO:0007669"/>
    <property type="project" value="UniProtKB-UniRule"/>
</dbReference>
<comment type="catalytic activity">
    <reaction evidence="9">
        <text>a D-hexose + ATP = a D-hexose 6-phosphate + ADP + H(+)</text>
        <dbReference type="Rhea" id="RHEA:22740"/>
        <dbReference type="ChEBI" id="CHEBI:4194"/>
        <dbReference type="ChEBI" id="CHEBI:15378"/>
        <dbReference type="ChEBI" id="CHEBI:30616"/>
        <dbReference type="ChEBI" id="CHEBI:229467"/>
        <dbReference type="ChEBI" id="CHEBI:456216"/>
        <dbReference type="EC" id="2.7.1.1"/>
    </reaction>
    <physiologicalReaction direction="left-to-right" evidence="9">
        <dbReference type="Rhea" id="RHEA:22741"/>
    </physiologicalReaction>
</comment>
<accession>A0A232LXL0</accession>
<dbReference type="PRINTS" id="PR00475">
    <property type="entry name" value="HEXOKINASE"/>
</dbReference>
<dbReference type="Gene3D" id="1.10.287.1250">
    <property type="match status" value="1"/>
</dbReference>
<dbReference type="Gene3D" id="3.30.420.40">
    <property type="match status" value="1"/>
</dbReference>
<dbReference type="Proteomes" id="UP000243515">
    <property type="component" value="Unassembled WGS sequence"/>
</dbReference>
<dbReference type="InterPro" id="IPR043129">
    <property type="entry name" value="ATPase_NBD"/>
</dbReference>
<organism evidence="15 16">
    <name type="scientific">Elaphomyces granulatus</name>
    <dbReference type="NCBI Taxonomy" id="519963"/>
    <lineage>
        <taxon>Eukaryota</taxon>
        <taxon>Fungi</taxon>
        <taxon>Dikarya</taxon>
        <taxon>Ascomycota</taxon>
        <taxon>Pezizomycotina</taxon>
        <taxon>Eurotiomycetes</taxon>
        <taxon>Eurotiomycetidae</taxon>
        <taxon>Eurotiales</taxon>
        <taxon>Elaphomycetaceae</taxon>
        <taxon>Elaphomyces</taxon>
    </lineage>
</organism>
<evidence type="ECO:0000256" key="9">
    <source>
        <dbReference type="ARBA" id="ARBA00044613"/>
    </source>
</evidence>
<dbReference type="GO" id="GO:0005739">
    <property type="term" value="C:mitochondrion"/>
    <property type="evidence" value="ECO:0007669"/>
    <property type="project" value="TreeGrafter"/>
</dbReference>
<dbReference type="EMBL" id="NPHW01003836">
    <property type="protein sequence ID" value="OXV08901.1"/>
    <property type="molecule type" value="Genomic_DNA"/>
</dbReference>
<evidence type="ECO:0000256" key="8">
    <source>
        <dbReference type="ARBA" id="ARBA00023152"/>
    </source>
</evidence>
<dbReference type="GO" id="GO:0005829">
    <property type="term" value="C:cytosol"/>
    <property type="evidence" value="ECO:0007669"/>
    <property type="project" value="TreeGrafter"/>
</dbReference>
<dbReference type="FunFam" id="3.30.420.40:FF:000092">
    <property type="entry name" value="Phosphotransferase"/>
    <property type="match status" value="1"/>
</dbReference>
<feature type="region of interest" description="Disordered" evidence="12">
    <location>
        <begin position="1"/>
        <end position="21"/>
    </location>
</feature>
<proteinExistence type="inferred from homology"/>
<evidence type="ECO:0000256" key="12">
    <source>
        <dbReference type="SAM" id="MobiDB-lite"/>
    </source>
</evidence>
<keyword evidence="8 11" id="KW-0324">Glycolysis</keyword>
<evidence type="ECO:0000256" key="10">
    <source>
        <dbReference type="ARBA" id="ARBA00047905"/>
    </source>
</evidence>
<dbReference type="EC" id="2.7.1.-" evidence="11"/>
<sequence>MESGRPRRKQSRKGSMAEVPKDLQNQIKEFEDLFTVDCTKLKQIVDHFVHELEKGLSVEGGNIKLTLQPMNVTWVFSFPTGNEKGTYLALDMGGTNLRVCEIVLGEEKGGFDITQSKYRLPEELKTGTAEGLWGYLADCLQQFIEYHHENEECLSNLPLGFTFSYPATQEYIDHGVLQRWTKGFDIDGVEGRDVVAPFEEVLVKGGLPIKIAALVNDTTGTLIASAYTDPEIRIGCIFGTGVNAAYMEDAGSIPKIAHLKLPPDTPVAINCEYGAFDNEHVVLPRTPYDLIIDRDSPRPGQQTFEKMTAGLYLGEIFRLALIDIVDHKPGLIFEGQDVSKLRKPFSLDTSFLSAIEEDPYENLLETRELFETTLDIMTTQPELEMCRRLAELIGTRAARLSACGVAAICKKKNIESCHVGADGSVFNKYPHFKARGAQALREILDWADHEVDKVDILRAEDGSGVGAALIAALTLKRVKEGNLVGVRDHALMKSLT</sequence>
<dbReference type="InterPro" id="IPR022673">
    <property type="entry name" value="Hexokinase_C"/>
</dbReference>
<keyword evidence="7 11" id="KW-0067">ATP-binding</keyword>
<dbReference type="FunFam" id="3.40.367.20:FF:000004">
    <property type="entry name" value="Phosphotransferase"/>
    <property type="match status" value="1"/>
</dbReference>
<dbReference type="GO" id="GO:0006096">
    <property type="term" value="P:glycolytic process"/>
    <property type="evidence" value="ECO:0007669"/>
    <property type="project" value="UniProtKB-UniPathway"/>
</dbReference>
<dbReference type="GO" id="GO:0001678">
    <property type="term" value="P:intracellular glucose homeostasis"/>
    <property type="evidence" value="ECO:0007669"/>
    <property type="project" value="InterPro"/>
</dbReference>
<keyword evidence="16" id="KW-1185">Reference proteome</keyword>
<evidence type="ECO:0000256" key="2">
    <source>
        <dbReference type="ARBA" id="ARBA00005028"/>
    </source>
</evidence>
<dbReference type="Pfam" id="PF03727">
    <property type="entry name" value="Hexokinase_2"/>
    <property type="match status" value="1"/>
</dbReference>
<evidence type="ECO:0000256" key="11">
    <source>
        <dbReference type="RuleBase" id="RU362007"/>
    </source>
</evidence>
<dbReference type="PROSITE" id="PS51748">
    <property type="entry name" value="HEXOKINASE_2"/>
    <property type="match status" value="1"/>
</dbReference>
<feature type="domain" description="Hexokinase C-terminal" evidence="14">
    <location>
        <begin position="233"/>
        <end position="473"/>
    </location>
</feature>
<evidence type="ECO:0000313" key="15">
    <source>
        <dbReference type="EMBL" id="OXV08901.1"/>
    </source>
</evidence>
<dbReference type="UniPathway" id="UPA00109">
    <property type="reaction ID" value="UER00180"/>
</dbReference>
<evidence type="ECO:0000259" key="14">
    <source>
        <dbReference type="Pfam" id="PF03727"/>
    </source>
</evidence>
<dbReference type="InterPro" id="IPR019807">
    <property type="entry name" value="Hexokinase_BS"/>
</dbReference>
<dbReference type="InterPro" id="IPR001312">
    <property type="entry name" value="Hexokinase"/>
</dbReference>
<keyword evidence="6 11" id="KW-0418">Kinase</keyword>
<dbReference type="GO" id="GO:0019158">
    <property type="term" value="F:mannokinase activity"/>
    <property type="evidence" value="ECO:0007669"/>
    <property type="project" value="TreeGrafter"/>
</dbReference>
<keyword evidence="4 11" id="KW-0808">Transferase</keyword>
<comment type="catalytic activity">
    <reaction evidence="10">
        <text>D-fructose + ATP = D-fructose 6-phosphate + ADP + H(+)</text>
        <dbReference type="Rhea" id="RHEA:16125"/>
        <dbReference type="ChEBI" id="CHEBI:15378"/>
        <dbReference type="ChEBI" id="CHEBI:30616"/>
        <dbReference type="ChEBI" id="CHEBI:37721"/>
        <dbReference type="ChEBI" id="CHEBI:61527"/>
        <dbReference type="ChEBI" id="CHEBI:456216"/>
        <dbReference type="EC" id="2.7.1.1"/>
    </reaction>
    <physiologicalReaction direction="left-to-right" evidence="10">
        <dbReference type="Rhea" id="RHEA:16126"/>
    </physiologicalReaction>
</comment>
<dbReference type="InterPro" id="IPR022672">
    <property type="entry name" value="Hexokinase_N"/>
</dbReference>
<feature type="compositionally biased region" description="Basic residues" evidence="12">
    <location>
        <begin position="1"/>
        <end position="12"/>
    </location>
</feature>
<dbReference type="GO" id="GO:0006013">
    <property type="term" value="P:mannose metabolic process"/>
    <property type="evidence" value="ECO:0007669"/>
    <property type="project" value="TreeGrafter"/>
</dbReference>
<dbReference type="Pfam" id="PF00349">
    <property type="entry name" value="Hexokinase_1"/>
    <property type="match status" value="1"/>
</dbReference>
<comment type="caution">
    <text evidence="15">The sequence shown here is derived from an EMBL/GenBank/DDBJ whole genome shotgun (WGS) entry which is preliminary data.</text>
</comment>
<evidence type="ECO:0000256" key="5">
    <source>
        <dbReference type="ARBA" id="ARBA00022741"/>
    </source>
</evidence>
<dbReference type="PANTHER" id="PTHR19443:SF16">
    <property type="entry name" value="HEXOKINASE TYPE 1-RELATED"/>
    <property type="match status" value="1"/>
</dbReference>
<evidence type="ECO:0000313" key="16">
    <source>
        <dbReference type="Proteomes" id="UP000243515"/>
    </source>
</evidence>
<dbReference type="GO" id="GO:0006006">
    <property type="term" value="P:glucose metabolic process"/>
    <property type="evidence" value="ECO:0007669"/>
    <property type="project" value="TreeGrafter"/>
</dbReference>